<dbReference type="AlphaFoldDB" id="A0A239FKY8"/>
<feature type="domain" description="Sulfatase N-terminal" evidence="5">
    <location>
        <begin position="33"/>
        <end position="364"/>
    </location>
</feature>
<comment type="similarity">
    <text evidence="1">Belongs to the sulfatase family.</text>
</comment>
<gene>
    <name evidence="6" type="ORF">SAMN05421640_0721</name>
</gene>
<evidence type="ECO:0000313" key="7">
    <source>
        <dbReference type="Proteomes" id="UP000198393"/>
    </source>
</evidence>
<dbReference type="InterPro" id="IPR000917">
    <property type="entry name" value="Sulfatase_N"/>
</dbReference>
<keyword evidence="2" id="KW-0479">Metal-binding</keyword>
<keyword evidence="7" id="KW-1185">Reference proteome</keyword>
<dbReference type="PANTHER" id="PTHR42693:SF33">
    <property type="entry name" value="ARYLSULFATASE"/>
    <property type="match status" value="1"/>
</dbReference>
<dbReference type="GO" id="GO:0004065">
    <property type="term" value="F:arylsulfatase activity"/>
    <property type="evidence" value="ECO:0007669"/>
    <property type="project" value="TreeGrafter"/>
</dbReference>
<dbReference type="PANTHER" id="PTHR42693">
    <property type="entry name" value="ARYLSULFATASE FAMILY MEMBER"/>
    <property type="match status" value="1"/>
</dbReference>
<dbReference type="Gene3D" id="3.40.720.10">
    <property type="entry name" value="Alkaline Phosphatase, subunit A"/>
    <property type="match status" value="2"/>
</dbReference>
<dbReference type="NCBIfam" id="TIGR04183">
    <property type="entry name" value="Por_Secre_tail"/>
    <property type="match status" value="1"/>
</dbReference>
<evidence type="ECO:0000256" key="3">
    <source>
        <dbReference type="ARBA" id="ARBA00022801"/>
    </source>
</evidence>
<dbReference type="Proteomes" id="UP000198393">
    <property type="component" value="Unassembled WGS sequence"/>
</dbReference>
<dbReference type="PROSITE" id="PS00523">
    <property type="entry name" value="SULFATASE_1"/>
    <property type="match status" value="1"/>
</dbReference>
<sequence length="706" mass="80251">MTVLFDYFWLMKKGVFAISFLLGVSSIIAQERPNIILFYIDDLNFNHLSYFGGDVYTPTIDSLFENGIVFEKGYVTSAVCTPSRYTLLTGKYASKSNNLRSKTLEGEIPNVGFTTQLQMDQTWVSELSNSGYHTGMVGKWHLGFKDPYIIDKDANPSDSAVLSQLAFNYSELQNSIMSYGFDEVGAAYKANLGALNPKNLRNHNVEWISKEGIEFIDRNKDSPFFLYYSSTVPHGPDPYKSLIRDRFITALGISNSIPSFVPMMLSRDSILSLVSSLNREQPYMTWLDEGIRVIIDKLRQINKLENTAIIFLSDHGIRGKNHNYESARVPFMISHPSLNNSHLTKNRIAANLDIGPTILELADIPYDKDNFDGESLFKLTNPNSEWRNDLLLEIGFSRALVTDDGYKYLTVRYTDELNDLEKSGTKFTHYGREYIGSNTPLLFEADSLFPAYFDKDQVYDLNADSLEQNNIFNRIESTILRSNLTHRLNYHLLEHSQIEGEYSKYGNNGEKSLISINDETSKLELFRAFSGYFEISDNIQFADNSYLPDTLYINLSIPNNGAIEINEVNTPEWAGYRVKGLKEGKKQTTLFFELIKHSTPRDTGNLMINVKVNNQVYQYNLAFDFTPLSTGENPEIFLFPTNSTNYIKIMGLTQRDHLFEVIDLSGKVLIEGGVTNMSNEISIESLKHGVYILKVDNEVIGKVIKN</sequence>
<dbReference type="EMBL" id="FZPD01000001">
    <property type="protein sequence ID" value="SNS57427.1"/>
    <property type="molecule type" value="Genomic_DNA"/>
</dbReference>
<keyword evidence="4" id="KW-0106">Calcium</keyword>
<keyword evidence="3" id="KW-0378">Hydrolase</keyword>
<proteinExistence type="inferred from homology"/>
<name>A0A239FKY8_EKHLU</name>
<dbReference type="Pfam" id="PF00884">
    <property type="entry name" value="Sulfatase"/>
    <property type="match status" value="1"/>
</dbReference>
<protein>
    <submittedName>
        <fullName evidence="6">Por secretion system C-terminal sorting domain-containing protein</fullName>
    </submittedName>
</protein>
<dbReference type="PROSITE" id="PS00149">
    <property type="entry name" value="SULFATASE_2"/>
    <property type="match status" value="1"/>
</dbReference>
<evidence type="ECO:0000256" key="4">
    <source>
        <dbReference type="ARBA" id="ARBA00022837"/>
    </source>
</evidence>
<accession>A0A239FKY8</accession>
<reference evidence="6 7" key="1">
    <citation type="submission" date="2017-06" db="EMBL/GenBank/DDBJ databases">
        <authorList>
            <person name="Kim H.J."/>
            <person name="Triplett B.A."/>
        </authorList>
    </citation>
    <scope>NUCLEOTIDE SEQUENCE [LARGE SCALE GENOMIC DNA]</scope>
    <source>
        <strain evidence="6 7">DSM 19307</strain>
    </source>
</reference>
<dbReference type="SUPFAM" id="SSF53649">
    <property type="entry name" value="Alkaline phosphatase-like"/>
    <property type="match status" value="1"/>
</dbReference>
<evidence type="ECO:0000313" key="6">
    <source>
        <dbReference type="EMBL" id="SNS57427.1"/>
    </source>
</evidence>
<dbReference type="GO" id="GO:0046872">
    <property type="term" value="F:metal ion binding"/>
    <property type="evidence" value="ECO:0007669"/>
    <property type="project" value="UniProtKB-KW"/>
</dbReference>
<dbReference type="InterPro" id="IPR026444">
    <property type="entry name" value="Secre_tail"/>
</dbReference>
<dbReference type="InterPro" id="IPR050738">
    <property type="entry name" value="Sulfatase"/>
</dbReference>
<dbReference type="InterPro" id="IPR017850">
    <property type="entry name" value="Alkaline_phosphatase_core_sf"/>
</dbReference>
<organism evidence="6 7">
    <name type="scientific">Ekhidna lutea</name>
    <dbReference type="NCBI Taxonomy" id="447679"/>
    <lineage>
        <taxon>Bacteria</taxon>
        <taxon>Pseudomonadati</taxon>
        <taxon>Bacteroidota</taxon>
        <taxon>Cytophagia</taxon>
        <taxon>Cytophagales</taxon>
        <taxon>Reichenbachiellaceae</taxon>
        <taxon>Ekhidna</taxon>
    </lineage>
</organism>
<evidence type="ECO:0000256" key="2">
    <source>
        <dbReference type="ARBA" id="ARBA00022723"/>
    </source>
</evidence>
<evidence type="ECO:0000256" key="1">
    <source>
        <dbReference type="ARBA" id="ARBA00008779"/>
    </source>
</evidence>
<dbReference type="InterPro" id="IPR024607">
    <property type="entry name" value="Sulfatase_CS"/>
</dbReference>
<evidence type="ECO:0000259" key="5">
    <source>
        <dbReference type="Pfam" id="PF00884"/>
    </source>
</evidence>